<protein>
    <submittedName>
        <fullName evidence="9">Uncharacterized protein</fullName>
    </submittedName>
</protein>
<proteinExistence type="predicted"/>
<keyword evidence="1 6" id="KW-0768">Sushi</keyword>
<feature type="domain" description="Sushi" evidence="8">
    <location>
        <begin position="475"/>
        <end position="534"/>
    </location>
</feature>
<feature type="domain" description="Sushi" evidence="8">
    <location>
        <begin position="614"/>
        <end position="673"/>
    </location>
</feature>
<dbReference type="SUPFAM" id="SSF57535">
    <property type="entry name" value="Complement control module/SCR domain"/>
    <property type="match status" value="7"/>
</dbReference>
<dbReference type="InterPro" id="IPR016187">
    <property type="entry name" value="CTDL_fold"/>
</dbReference>
<dbReference type="Pfam" id="PF00059">
    <property type="entry name" value="Lectin_C"/>
    <property type="match status" value="1"/>
</dbReference>
<evidence type="ECO:0000256" key="3">
    <source>
        <dbReference type="ARBA" id="ARBA00022737"/>
    </source>
</evidence>
<feature type="domain" description="Sushi" evidence="8">
    <location>
        <begin position="417"/>
        <end position="474"/>
    </location>
</feature>
<feature type="disulfide bond" evidence="6">
    <location>
        <begin position="724"/>
        <end position="751"/>
    </location>
</feature>
<dbReference type="InterPro" id="IPR035976">
    <property type="entry name" value="Sushi/SCR/CCP_sf"/>
</dbReference>
<dbReference type="PROSITE" id="PS50923">
    <property type="entry name" value="SUSHI"/>
    <property type="match status" value="7"/>
</dbReference>
<keyword evidence="10" id="KW-1185">Reference proteome</keyword>
<evidence type="ECO:0000256" key="5">
    <source>
        <dbReference type="ARBA" id="ARBA00023180"/>
    </source>
</evidence>
<keyword evidence="3" id="KW-0677">Repeat</keyword>
<dbReference type="SMART" id="SM00032">
    <property type="entry name" value="CCP"/>
    <property type="match status" value="7"/>
</dbReference>
<dbReference type="SUPFAM" id="SSF56436">
    <property type="entry name" value="C-type lectin-like"/>
    <property type="match status" value="1"/>
</dbReference>
<keyword evidence="2" id="KW-0732">Signal</keyword>
<feature type="disulfide bond" evidence="6">
    <location>
        <begin position="584"/>
        <end position="611"/>
    </location>
</feature>
<dbReference type="Gene3D" id="2.10.70.10">
    <property type="entry name" value="Complement Module, domain 1"/>
    <property type="match status" value="7"/>
</dbReference>
<dbReference type="SMART" id="SM00034">
    <property type="entry name" value="CLECT"/>
    <property type="match status" value="1"/>
</dbReference>
<organism evidence="9 10">
    <name type="scientific">Dryococelus australis</name>
    <dbReference type="NCBI Taxonomy" id="614101"/>
    <lineage>
        <taxon>Eukaryota</taxon>
        <taxon>Metazoa</taxon>
        <taxon>Ecdysozoa</taxon>
        <taxon>Arthropoda</taxon>
        <taxon>Hexapoda</taxon>
        <taxon>Insecta</taxon>
        <taxon>Pterygota</taxon>
        <taxon>Neoptera</taxon>
        <taxon>Polyneoptera</taxon>
        <taxon>Phasmatodea</taxon>
        <taxon>Verophasmatodea</taxon>
        <taxon>Anareolatae</taxon>
        <taxon>Phasmatidae</taxon>
        <taxon>Eurycanthinae</taxon>
        <taxon>Dryococelus</taxon>
    </lineage>
</organism>
<dbReference type="InterPro" id="IPR018378">
    <property type="entry name" value="C-type_lectin_CS"/>
</dbReference>
<dbReference type="Gene3D" id="3.10.100.10">
    <property type="entry name" value="Mannose-Binding Protein A, subunit A"/>
    <property type="match status" value="1"/>
</dbReference>
<dbReference type="InterPro" id="IPR001304">
    <property type="entry name" value="C-type_lectin-like"/>
</dbReference>
<evidence type="ECO:0000259" key="7">
    <source>
        <dbReference type="PROSITE" id="PS50041"/>
    </source>
</evidence>
<evidence type="ECO:0000313" key="10">
    <source>
        <dbReference type="Proteomes" id="UP001159363"/>
    </source>
</evidence>
<comment type="caution">
    <text evidence="6">Lacks conserved residue(s) required for the propagation of feature annotation.</text>
</comment>
<dbReference type="PANTHER" id="PTHR46393:SF7">
    <property type="entry name" value="COMPLEMENT C2"/>
    <property type="match status" value="1"/>
</dbReference>
<dbReference type="CDD" id="cd00033">
    <property type="entry name" value="CCP"/>
    <property type="match status" value="7"/>
</dbReference>
<keyword evidence="4 6" id="KW-1015">Disulfide bond</keyword>
<feature type="domain" description="Sushi" evidence="8">
    <location>
        <begin position="674"/>
        <end position="753"/>
    </location>
</feature>
<dbReference type="PROSITE" id="PS50041">
    <property type="entry name" value="C_TYPE_LECTIN_2"/>
    <property type="match status" value="1"/>
</dbReference>
<feature type="domain" description="Sushi" evidence="8">
    <location>
        <begin position="357"/>
        <end position="416"/>
    </location>
</feature>
<evidence type="ECO:0000259" key="8">
    <source>
        <dbReference type="PROSITE" id="PS50923"/>
    </source>
</evidence>
<dbReference type="Pfam" id="PF00084">
    <property type="entry name" value="Sushi"/>
    <property type="match status" value="7"/>
</dbReference>
<feature type="domain" description="Sushi" evidence="8">
    <location>
        <begin position="299"/>
        <end position="356"/>
    </location>
</feature>
<keyword evidence="5" id="KW-0325">Glycoprotein</keyword>
<evidence type="ECO:0000256" key="4">
    <source>
        <dbReference type="ARBA" id="ARBA00023157"/>
    </source>
</evidence>
<dbReference type="Proteomes" id="UP001159363">
    <property type="component" value="Chromosome 1"/>
</dbReference>
<gene>
    <name evidence="9" type="ORF">PR048_002405</name>
</gene>
<reference evidence="9 10" key="1">
    <citation type="submission" date="2023-02" db="EMBL/GenBank/DDBJ databases">
        <title>LHISI_Scaffold_Assembly.</title>
        <authorList>
            <person name="Stuart O.P."/>
            <person name="Cleave R."/>
            <person name="Magrath M.J.L."/>
            <person name="Mikheyev A.S."/>
        </authorList>
    </citation>
    <scope>NUCLEOTIDE SEQUENCE [LARGE SCALE GENOMIC DNA]</scope>
    <source>
        <strain evidence="9">Daus_M_001</strain>
        <tissue evidence="9">Leg muscle</tissue>
    </source>
</reference>
<comment type="caution">
    <text evidence="9">The sequence shown here is derived from an EMBL/GenBank/DDBJ whole genome shotgun (WGS) entry which is preliminary data.</text>
</comment>
<evidence type="ECO:0000256" key="6">
    <source>
        <dbReference type="PROSITE-ProRule" id="PRU00302"/>
    </source>
</evidence>
<dbReference type="PROSITE" id="PS00615">
    <property type="entry name" value="C_TYPE_LECTIN_1"/>
    <property type="match status" value="1"/>
</dbReference>
<dbReference type="InterPro" id="IPR000436">
    <property type="entry name" value="Sushi_SCR_CCP_dom"/>
</dbReference>
<name>A0ABQ9IK71_9NEOP</name>
<dbReference type="EMBL" id="JARBHB010000001">
    <property type="protein sequence ID" value="KAJ8897059.1"/>
    <property type="molecule type" value="Genomic_DNA"/>
</dbReference>
<feature type="disulfide bond" evidence="6">
    <location>
        <begin position="445"/>
        <end position="472"/>
    </location>
</feature>
<dbReference type="PANTHER" id="PTHR46393">
    <property type="entry name" value="SUSHI DOMAIN-CONTAINING PROTEIN"/>
    <property type="match status" value="1"/>
</dbReference>
<evidence type="ECO:0000313" key="9">
    <source>
        <dbReference type="EMBL" id="KAJ8897059.1"/>
    </source>
</evidence>
<feature type="domain" description="C-type lectin" evidence="7">
    <location>
        <begin position="93"/>
        <end position="209"/>
    </location>
</feature>
<feature type="domain" description="Sushi" evidence="8">
    <location>
        <begin position="556"/>
        <end position="613"/>
    </location>
</feature>
<accession>A0ABQ9IK71</accession>
<feature type="disulfide bond" evidence="6">
    <location>
        <begin position="505"/>
        <end position="532"/>
    </location>
</feature>
<feature type="disulfide bond" evidence="6">
    <location>
        <begin position="327"/>
        <end position="354"/>
    </location>
</feature>
<evidence type="ECO:0000256" key="2">
    <source>
        <dbReference type="ARBA" id="ARBA00022729"/>
    </source>
</evidence>
<sequence>MKSRFVKCNQCVTCLPTEEGITKTFTCARSLVGQHVFLQLVGVEGSLSVCEVEVFTTDGKLPHVLWLSRVIAEFSNDRCAPPGSAPDVELASFERTCYEFSVARGGSFSEARAHCKSHGGDLVYGLQGAASTFLLQELERRKPRLKTQLVWVGAQREPGILSRTWRWVDGEVVAHPAWGKDQPNNYNGEQNCVVLDGGRNWLWNDVGCNLDYLHWVCQRCCWNGRESSQAVGWKRRRTFQTQDSSLTIAVGEPTNSGKGISKTRGINFVGTGISYATVLTYPEPFSTRWGEVTRRRPPSDCGSPDKLLNTTISGTNYSVGAVIAYHCPEGHKLVGDKNRTCTSSGFWSGLAPSCQYVDCGTVPSLEHGAVILVNNRTTHGAVARYSCHENYTLIGREERTCGDDSLWSEEAPECLFDWCPEPPTVHGGTVDVKGHRAGSTAFYTCQSGFILFGQPVLSCGLGGEWSGKAPTCKFVDCGAPPLTDNGHYTLLNGTTTYASLVEYSCDHDYWLDGTEVQTCTREGKWSADTPNCVCEYDLAPEGTYLADRSSYLKEMITCDEPEVPSGSYVVGYDFNVHSTIEYHCDVGHILRGQAMHECTMQGEWSGEPPTCEYVDCGKVPPMPYGSVVYVNKTTYLGSEIHYNCTRHYRLAGTSSRICQENGLWSGESPRCEEIRCPEPVVPEHSILSVTNNDRIYGRTLIRTPESAATSVATYKINSLLKYRCERGYKIVGEPLSTCEESGRWSGEVPQCTSPMAEKDNVVFKDANSMAA</sequence>
<dbReference type="InterPro" id="IPR016186">
    <property type="entry name" value="C-type_lectin-like/link_sf"/>
</dbReference>
<dbReference type="CDD" id="cd00037">
    <property type="entry name" value="CLECT"/>
    <property type="match status" value="1"/>
</dbReference>
<feature type="disulfide bond" evidence="6">
    <location>
        <begin position="387"/>
        <end position="414"/>
    </location>
</feature>
<evidence type="ECO:0000256" key="1">
    <source>
        <dbReference type="ARBA" id="ARBA00022659"/>
    </source>
</evidence>
<feature type="disulfide bond" evidence="6">
    <location>
        <begin position="644"/>
        <end position="671"/>
    </location>
</feature>